<evidence type="ECO:0000313" key="4">
    <source>
        <dbReference type="Proteomes" id="UP000006671"/>
    </source>
</evidence>
<dbReference type="InterPro" id="IPR004045">
    <property type="entry name" value="Glutathione_S-Trfase_N"/>
</dbReference>
<reference evidence="3 4" key="1">
    <citation type="journal article" date="2010" name="Cell">
        <title>The genome of Naegleria gruberi illuminates early eukaryotic versatility.</title>
        <authorList>
            <person name="Fritz-Laylin L.K."/>
            <person name="Prochnik S.E."/>
            <person name="Ginger M.L."/>
            <person name="Dacks J.B."/>
            <person name="Carpenter M.L."/>
            <person name="Field M.C."/>
            <person name="Kuo A."/>
            <person name="Paredez A."/>
            <person name="Chapman J."/>
            <person name="Pham J."/>
            <person name="Shu S."/>
            <person name="Neupane R."/>
            <person name="Cipriano M."/>
            <person name="Mancuso J."/>
            <person name="Tu H."/>
            <person name="Salamov A."/>
            <person name="Lindquist E."/>
            <person name="Shapiro H."/>
            <person name="Lucas S."/>
            <person name="Grigoriev I.V."/>
            <person name="Cande W.Z."/>
            <person name="Fulton C."/>
            <person name="Rokhsar D.S."/>
            <person name="Dawson S.C."/>
        </authorList>
    </citation>
    <scope>NUCLEOTIDE SEQUENCE [LARGE SCALE GENOMIC DNA]</scope>
    <source>
        <strain evidence="3 4">NEG-M</strain>
    </source>
</reference>
<evidence type="ECO:0000313" key="3">
    <source>
        <dbReference type="EMBL" id="EFC36952.1"/>
    </source>
</evidence>
<dbReference type="GO" id="GO:0004364">
    <property type="term" value="F:glutathione transferase activity"/>
    <property type="evidence" value="ECO:0007669"/>
    <property type="project" value="TreeGrafter"/>
</dbReference>
<dbReference type="InterPro" id="IPR050213">
    <property type="entry name" value="GST_superfamily"/>
</dbReference>
<dbReference type="Pfam" id="PF14497">
    <property type="entry name" value="GST_C_3"/>
    <property type="match status" value="1"/>
</dbReference>
<dbReference type="Proteomes" id="UP000006671">
    <property type="component" value="Unassembled WGS sequence"/>
</dbReference>
<dbReference type="InParanoid" id="D2W1N4"/>
<dbReference type="PANTHER" id="PTHR11571:SF150">
    <property type="entry name" value="GLUTATHIONE S-TRANSFERASE"/>
    <property type="match status" value="1"/>
</dbReference>
<dbReference type="PROSITE" id="PS50405">
    <property type="entry name" value="GST_CTER"/>
    <property type="match status" value="1"/>
</dbReference>
<evidence type="ECO:0008006" key="5">
    <source>
        <dbReference type="Google" id="ProtNLM"/>
    </source>
</evidence>
<dbReference type="InterPro" id="IPR036249">
    <property type="entry name" value="Thioredoxin-like_sf"/>
</dbReference>
<dbReference type="PANTHER" id="PTHR11571">
    <property type="entry name" value="GLUTATHIONE S-TRANSFERASE"/>
    <property type="match status" value="1"/>
</dbReference>
<name>D2W1N4_NAEGR</name>
<dbReference type="AlphaFoldDB" id="D2W1N4"/>
<dbReference type="InterPro" id="IPR036282">
    <property type="entry name" value="Glutathione-S-Trfase_C_sf"/>
</dbReference>
<dbReference type="Pfam" id="PF02798">
    <property type="entry name" value="GST_N"/>
    <property type="match status" value="1"/>
</dbReference>
<dbReference type="PROSITE" id="PS50404">
    <property type="entry name" value="GST_NTER"/>
    <property type="match status" value="1"/>
</dbReference>
<dbReference type="Gene3D" id="1.20.1050.10">
    <property type="match status" value="1"/>
</dbReference>
<dbReference type="SUPFAM" id="SSF52833">
    <property type="entry name" value="Thioredoxin-like"/>
    <property type="match status" value="1"/>
</dbReference>
<dbReference type="SUPFAM" id="SSF47616">
    <property type="entry name" value="GST C-terminal domain-like"/>
    <property type="match status" value="1"/>
</dbReference>
<evidence type="ECO:0000259" key="2">
    <source>
        <dbReference type="PROSITE" id="PS50405"/>
    </source>
</evidence>
<feature type="domain" description="GST C-terminal" evidence="2">
    <location>
        <begin position="81"/>
        <end position="200"/>
    </location>
</feature>
<dbReference type="VEuPathDB" id="AmoebaDB:NAEGRDRAFT_75317"/>
<dbReference type="RefSeq" id="XP_002669696.1">
    <property type="nucleotide sequence ID" value="XM_002669650.1"/>
</dbReference>
<dbReference type="OrthoDB" id="414243at2759"/>
<protein>
    <recommendedName>
        <fullName evidence="5">Glutathione S-transferase</fullName>
    </recommendedName>
</protein>
<dbReference type="eggNOG" id="KOG1695">
    <property type="taxonomic scope" value="Eukaryota"/>
</dbReference>
<dbReference type="InterPro" id="IPR010987">
    <property type="entry name" value="Glutathione-S-Trfase_C-like"/>
</dbReference>
<dbReference type="GeneID" id="8856201"/>
<dbReference type="EMBL" id="GG738923">
    <property type="protein sequence ID" value="EFC36952.1"/>
    <property type="molecule type" value="Genomic_DNA"/>
</dbReference>
<sequence length="200" mass="23445">MVVEIVYFKAHEEELLKLIAQVGKIEYQLTGLEGESWKNHKPFTRYGQLPYLKVSDDFHVYQTLAIARYLAQEGNLYPLNERRDAILTEEVVASLNEVLLEFFRVFYEISNEKEREEELKKFKEGTLQRVFSGLNNLLNGTKCGYFIEGMLTWADLFLLEIVLNLESVGIDYSFANGIQRLKQILMENEQVKIHLETRRK</sequence>
<dbReference type="InterPro" id="IPR004046">
    <property type="entry name" value="GST_C"/>
</dbReference>
<organism evidence="4">
    <name type="scientific">Naegleria gruberi</name>
    <name type="common">Amoeba</name>
    <dbReference type="NCBI Taxonomy" id="5762"/>
    <lineage>
        <taxon>Eukaryota</taxon>
        <taxon>Discoba</taxon>
        <taxon>Heterolobosea</taxon>
        <taxon>Tetramitia</taxon>
        <taxon>Eutetramitia</taxon>
        <taxon>Vahlkampfiidae</taxon>
        <taxon>Naegleria</taxon>
    </lineage>
</organism>
<keyword evidence="4" id="KW-1185">Reference proteome</keyword>
<dbReference type="STRING" id="5762.D2W1N4"/>
<dbReference type="Gene3D" id="3.40.30.10">
    <property type="entry name" value="Glutaredoxin"/>
    <property type="match status" value="1"/>
</dbReference>
<dbReference type="KEGG" id="ngr:NAEGRDRAFT_75317"/>
<gene>
    <name evidence="3" type="ORF">NAEGRDRAFT_75317</name>
</gene>
<proteinExistence type="predicted"/>
<accession>D2W1N4</accession>
<evidence type="ECO:0000259" key="1">
    <source>
        <dbReference type="PROSITE" id="PS50404"/>
    </source>
</evidence>
<dbReference type="GO" id="GO:0006749">
    <property type="term" value="P:glutathione metabolic process"/>
    <property type="evidence" value="ECO:0007669"/>
    <property type="project" value="TreeGrafter"/>
</dbReference>
<feature type="domain" description="GST N-terminal" evidence="1">
    <location>
        <begin position="1"/>
        <end position="78"/>
    </location>
</feature>